<protein>
    <submittedName>
        <fullName evidence="1">Uncharacterized protein</fullName>
    </submittedName>
</protein>
<organism evidence="1 2">
    <name type="scientific">Pseudomonas aegrilactucae</name>
    <dbReference type="NCBI Taxonomy" id="2854028"/>
    <lineage>
        <taxon>Bacteria</taxon>
        <taxon>Pseudomonadati</taxon>
        <taxon>Pseudomonadota</taxon>
        <taxon>Gammaproteobacteria</taxon>
        <taxon>Pseudomonadales</taxon>
        <taxon>Pseudomonadaceae</taxon>
        <taxon>Pseudomonas</taxon>
    </lineage>
</organism>
<dbReference type="RefSeq" id="WP_217978437.1">
    <property type="nucleotide sequence ID" value="NZ_JAHTBI010000155.1"/>
</dbReference>
<gene>
    <name evidence="1" type="ORF">KUO17_26115</name>
</gene>
<proteinExistence type="predicted"/>
<reference evidence="1" key="1">
    <citation type="journal article" date="2022" name="Int. J. Syst. Evol. Microbiol.">
        <title>Pseudomonas aegrilactucae sp. nov. and Pseudomonas morbosilactucae sp. nov., pathogens causing bacterial rot of lettuce in Japan.</title>
        <authorList>
            <person name="Sawada H."/>
            <person name="Fujikawa T."/>
            <person name="Satou M."/>
        </authorList>
    </citation>
    <scope>NUCLEOTIDE SEQUENCE</scope>
    <source>
        <strain evidence="1">MAFF 301350</strain>
    </source>
</reference>
<evidence type="ECO:0000313" key="1">
    <source>
        <dbReference type="EMBL" id="MBV6290448.1"/>
    </source>
</evidence>
<accession>A0A9Q3AH32</accession>
<keyword evidence="2" id="KW-1185">Reference proteome</keyword>
<dbReference type="AlphaFoldDB" id="A0A9Q3AH32"/>
<sequence length="83" mass="9275">MLAQFNGVKVYDPLYAIHDLKIEIVKADDIPNTTLSNFIIEPIFGVDLNCGLYDGLKSLARTGSTDSKLKKCVIYSSRSYRSE</sequence>
<evidence type="ECO:0000313" key="2">
    <source>
        <dbReference type="Proteomes" id="UP001106592"/>
    </source>
</evidence>
<reference evidence="1" key="2">
    <citation type="journal article" date="2023" name="Plant Pathol.">
        <title>Dismantling and reorganizing Pseudomonas marginalis sensu#lato.</title>
        <authorList>
            <person name="Sawada H."/>
            <person name="Fujikawa T."/>
            <person name="Satou M."/>
        </authorList>
    </citation>
    <scope>NUCLEOTIDE SEQUENCE</scope>
    <source>
        <strain evidence="1">MAFF 301350</strain>
    </source>
</reference>
<name>A0A9Q3AH32_9PSED</name>
<dbReference type="Proteomes" id="UP001106592">
    <property type="component" value="Unassembled WGS sequence"/>
</dbReference>
<comment type="caution">
    <text evidence="1">The sequence shown here is derived from an EMBL/GenBank/DDBJ whole genome shotgun (WGS) entry which is preliminary data.</text>
</comment>
<dbReference type="EMBL" id="JAHTBI010000155">
    <property type="protein sequence ID" value="MBV6290448.1"/>
    <property type="molecule type" value="Genomic_DNA"/>
</dbReference>